<accession>A0ABZ0EHR2</accession>
<gene>
    <name evidence="2" type="ORF">RW095_12840</name>
</gene>
<proteinExistence type="predicted"/>
<organism evidence="2 3">
    <name type="scientific">Paraburkholderia kirstenboschensis</name>
    <dbReference type="NCBI Taxonomy" id="1245436"/>
    <lineage>
        <taxon>Bacteria</taxon>
        <taxon>Pseudomonadati</taxon>
        <taxon>Pseudomonadota</taxon>
        <taxon>Betaproteobacteria</taxon>
        <taxon>Burkholderiales</taxon>
        <taxon>Burkholderiaceae</taxon>
        <taxon>Paraburkholderia</taxon>
    </lineage>
</organism>
<name>A0ABZ0EHR2_9BURK</name>
<keyword evidence="3" id="KW-1185">Reference proteome</keyword>
<evidence type="ECO:0000256" key="1">
    <source>
        <dbReference type="SAM" id="MobiDB-lite"/>
    </source>
</evidence>
<feature type="region of interest" description="Disordered" evidence="1">
    <location>
        <begin position="39"/>
        <end position="103"/>
    </location>
</feature>
<dbReference type="Proteomes" id="UP001302652">
    <property type="component" value="Chromosome 2"/>
</dbReference>
<protein>
    <submittedName>
        <fullName evidence="2">Uncharacterized protein</fullName>
    </submittedName>
</protein>
<sequence>MDMPTAYQISPSQFYVTPKILNGLSAATAELLRAQETIKRRAPARSVSNQKAEEPSIILDSRLASRGPNFTSRAKCYYRKQKTTAPSSNESSKPHGHPHHQAR</sequence>
<dbReference type="RefSeq" id="WP_317019374.1">
    <property type="nucleotide sequence ID" value="NZ_CP136512.1"/>
</dbReference>
<feature type="compositionally biased region" description="Basic residues" evidence="1">
    <location>
        <begin position="94"/>
        <end position="103"/>
    </location>
</feature>
<evidence type="ECO:0000313" key="3">
    <source>
        <dbReference type="Proteomes" id="UP001302652"/>
    </source>
</evidence>
<dbReference type="EMBL" id="CP136512">
    <property type="protein sequence ID" value="WOD16758.1"/>
    <property type="molecule type" value="Genomic_DNA"/>
</dbReference>
<reference evidence="2 3" key="1">
    <citation type="submission" date="2023-10" db="EMBL/GenBank/DDBJ databases">
        <title>Surface-active antibiotics is a multifunctional adaptation for post-fire microbes.</title>
        <authorList>
            <person name="Liu M.D."/>
            <person name="Du Y."/>
            <person name="Koupaei S.K."/>
            <person name="Kim N.R."/>
            <person name="Zhang W."/>
            <person name="Traxler M.F."/>
        </authorList>
    </citation>
    <scope>NUCLEOTIDE SEQUENCE [LARGE SCALE GENOMIC DNA]</scope>
    <source>
        <strain evidence="2 3">F3</strain>
    </source>
</reference>
<evidence type="ECO:0000313" key="2">
    <source>
        <dbReference type="EMBL" id="WOD16758.1"/>
    </source>
</evidence>